<evidence type="ECO:0000313" key="7">
    <source>
        <dbReference type="EMBL" id="TGA90501.1"/>
    </source>
</evidence>
<dbReference type="Pfam" id="PF21943">
    <property type="entry name" value="TetR_C_46"/>
    <property type="match status" value="1"/>
</dbReference>
<keyword evidence="1" id="KW-0805">Transcription regulation</keyword>
<proteinExistence type="predicted"/>
<feature type="region of interest" description="Disordered" evidence="5">
    <location>
        <begin position="219"/>
        <end position="238"/>
    </location>
</feature>
<dbReference type="InterPro" id="IPR054129">
    <property type="entry name" value="DesT_TetR_C"/>
</dbReference>
<feature type="DNA-binding region" description="H-T-H motif" evidence="4">
    <location>
        <begin position="73"/>
        <end position="92"/>
    </location>
</feature>
<dbReference type="InterPro" id="IPR009057">
    <property type="entry name" value="Homeodomain-like_sf"/>
</dbReference>
<accession>A0A4Z0G680</accession>
<gene>
    <name evidence="7" type="ORF">E4099_28705</name>
</gene>
<feature type="domain" description="HTH tetR-type" evidence="6">
    <location>
        <begin position="50"/>
        <end position="110"/>
    </location>
</feature>
<dbReference type="PANTHER" id="PTHR30055">
    <property type="entry name" value="HTH-TYPE TRANSCRIPTIONAL REGULATOR RUTR"/>
    <property type="match status" value="1"/>
</dbReference>
<dbReference type="OrthoDB" id="3767959at2"/>
<dbReference type="Pfam" id="PF00440">
    <property type="entry name" value="TetR_N"/>
    <property type="match status" value="1"/>
</dbReference>
<dbReference type="PRINTS" id="PR00455">
    <property type="entry name" value="HTHTETR"/>
</dbReference>
<dbReference type="InterPro" id="IPR050109">
    <property type="entry name" value="HTH-type_TetR-like_transc_reg"/>
</dbReference>
<dbReference type="AlphaFoldDB" id="A0A4Z0G680"/>
<dbReference type="Proteomes" id="UP000297948">
    <property type="component" value="Unassembled WGS sequence"/>
</dbReference>
<keyword evidence="8" id="KW-1185">Reference proteome</keyword>
<comment type="caution">
    <text evidence="7">The sequence shown here is derived from an EMBL/GenBank/DDBJ whole genome shotgun (WGS) entry which is preliminary data.</text>
</comment>
<reference evidence="7 8" key="1">
    <citation type="submission" date="2019-03" db="EMBL/GenBank/DDBJ databases">
        <authorList>
            <person name="Gonzalez-Pimentel J.L."/>
        </authorList>
    </citation>
    <scope>NUCLEOTIDE SEQUENCE [LARGE SCALE GENOMIC DNA]</scope>
    <source>
        <strain evidence="7 8">JCM 31289</strain>
    </source>
</reference>
<dbReference type="GO" id="GO:0003700">
    <property type="term" value="F:DNA-binding transcription factor activity"/>
    <property type="evidence" value="ECO:0007669"/>
    <property type="project" value="TreeGrafter"/>
</dbReference>
<dbReference type="InterPro" id="IPR001647">
    <property type="entry name" value="HTH_TetR"/>
</dbReference>
<keyword evidence="3" id="KW-0804">Transcription</keyword>
<feature type="non-terminal residue" evidence="7">
    <location>
        <position position="238"/>
    </location>
</feature>
<evidence type="ECO:0000256" key="4">
    <source>
        <dbReference type="PROSITE-ProRule" id="PRU00335"/>
    </source>
</evidence>
<evidence type="ECO:0000256" key="3">
    <source>
        <dbReference type="ARBA" id="ARBA00023163"/>
    </source>
</evidence>
<evidence type="ECO:0000313" key="8">
    <source>
        <dbReference type="Proteomes" id="UP000297948"/>
    </source>
</evidence>
<protein>
    <submittedName>
        <fullName evidence="7">TetR/AcrR family transcriptional regulator</fullName>
    </submittedName>
</protein>
<dbReference type="Gene3D" id="1.10.357.10">
    <property type="entry name" value="Tetracycline Repressor, domain 2"/>
    <property type="match status" value="1"/>
</dbReference>
<dbReference type="PROSITE" id="PS50977">
    <property type="entry name" value="HTH_TETR_2"/>
    <property type="match status" value="1"/>
</dbReference>
<evidence type="ECO:0000256" key="2">
    <source>
        <dbReference type="ARBA" id="ARBA00023125"/>
    </source>
</evidence>
<dbReference type="GO" id="GO:0000976">
    <property type="term" value="F:transcription cis-regulatory region binding"/>
    <property type="evidence" value="ECO:0007669"/>
    <property type="project" value="TreeGrafter"/>
</dbReference>
<evidence type="ECO:0000256" key="5">
    <source>
        <dbReference type="SAM" id="MobiDB-lite"/>
    </source>
</evidence>
<feature type="compositionally biased region" description="Low complexity" evidence="5">
    <location>
        <begin position="228"/>
        <end position="238"/>
    </location>
</feature>
<evidence type="ECO:0000256" key="1">
    <source>
        <dbReference type="ARBA" id="ARBA00023015"/>
    </source>
</evidence>
<name>A0A4Z0G680_9ACTN</name>
<dbReference type="FunFam" id="1.10.10.60:FF:000141">
    <property type="entry name" value="TetR family transcriptional regulator"/>
    <property type="match status" value="1"/>
</dbReference>
<keyword evidence="2 4" id="KW-0238">DNA-binding</keyword>
<dbReference type="EMBL" id="SRID01000441">
    <property type="protein sequence ID" value="TGA90501.1"/>
    <property type="molecule type" value="Genomic_DNA"/>
</dbReference>
<organism evidence="7 8">
    <name type="scientific">Streptomyces palmae</name>
    <dbReference type="NCBI Taxonomy" id="1701085"/>
    <lineage>
        <taxon>Bacteria</taxon>
        <taxon>Bacillati</taxon>
        <taxon>Actinomycetota</taxon>
        <taxon>Actinomycetes</taxon>
        <taxon>Kitasatosporales</taxon>
        <taxon>Streptomycetaceae</taxon>
        <taxon>Streptomyces</taxon>
    </lineage>
</organism>
<dbReference type="GO" id="GO:0045892">
    <property type="term" value="P:negative regulation of DNA-templated transcription"/>
    <property type="evidence" value="ECO:0007669"/>
    <property type="project" value="UniProtKB-ARBA"/>
</dbReference>
<evidence type="ECO:0000259" key="6">
    <source>
        <dbReference type="PROSITE" id="PS50977"/>
    </source>
</evidence>
<dbReference type="SUPFAM" id="SSF46689">
    <property type="entry name" value="Homeodomain-like"/>
    <property type="match status" value="1"/>
</dbReference>
<sequence length="238" mass="25227">MACTRRRRRSVRSRPCLRAGRRTYAGPRAGERGRRAVQLGAVKSKRVPRAVREQQMLDAAVRIFARRGYRAASMDEIAESAGVSKPLVYLYLHSKEELFTACIRREAQSLVTAIRSAVELGATADRQLWGGLYGFFSHTAAHPDGWAVLHVQARTHGEPFAREVAAMRAEIVELVTRQIESAAREAGCASESAVWGTTALAQALVGAAESLADWAGSGTAAGGGPEAGAGPAAGSAAG</sequence>
<dbReference type="PANTHER" id="PTHR30055:SF158">
    <property type="entry name" value="POSSIBLE TRANSCRIPTIONAL REGULATORY PROTEIN (PROBABLY TETR-FAMILY)"/>
    <property type="match status" value="1"/>
</dbReference>